<evidence type="ECO:0000313" key="9">
    <source>
        <dbReference type="EMBL" id="RLN34307.1"/>
    </source>
</evidence>
<feature type="compositionally biased region" description="Basic and acidic residues" evidence="8">
    <location>
        <begin position="206"/>
        <end position="233"/>
    </location>
</feature>
<gene>
    <name evidence="9" type="ORF">C2845_PM03G28260</name>
</gene>
<dbReference type="GO" id="GO:0000398">
    <property type="term" value="P:mRNA splicing, via spliceosome"/>
    <property type="evidence" value="ECO:0007669"/>
    <property type="project" value="UniProtKB-UniRule"/>
</dbReference>
<proteinExistence type="inferred from homology"/>
<dbReference type="Pfam" id="PF03371">
    <property type="entry name" value="PRP38"/>
    <property type="match status" value="1"/>
</dbReference>
<evidence type="ECO:0000313" key="10">
    <source>
        <dbReference type="Proteomes" id="UP000275267"/>
    </source>
</evidence>
<evidence type="ECO:0000256" key="5">
    <source>
        <dbReference type="ARBA" id="ARBA00023187"/>
    </source>
</evidence>
<dbReference type="InterPro" id="IPR005037">
    <property type="entry name" value="PRP38"/>
</dbReference>
<dbReference type="AlphaFoldDB" id="A0A3L6T9Z5"/>
<protein>
    <recommendedName>
        <fullName evidence="7">Pre-mRNA-splicing factor 38</fullName>
    </recommendedName>
</protein>
<evidence type="ECO:0000256" key="6">
    <source>
        <dbReference type="ARBA" id="ARBA00023242"/>
    </source>
</evidence>
<evidence type="ECO:0000256" key="8">
    <source>
        <dbReference type="SAM" id="MobiDB-lite"/>
    </source>
</evidence>
<evidence type="ECO:0000256" key="7">
    <source>
        <dbReference type="RuleBase" id="RU367025"/>
    </source>
</evidence>
<dbReference type="Proteomes" id="UP000275267">
    <property type="component" value="Unassembled WGS sequence"/>
</dbReference>
<dbReference type="EMBL" id="PQIB02000002">
    <property type="protein sequence ID" value="RLN34307.1"/>
    <property type="molecule type" value="Genomic_DNA"/>
</dbReference>
<comment type="caution">
    <text evidence="9">The sequence shown here is derived from an EMBL/GenBank/DDBJ whole genome shotgun (WGS) entry which is preliminary data.</text>
</comment>
<feature type="compositionally biased region" description="Acidic residues" evidence="8">
    <location>
        <begin position="185"/>
        <end position="205"/>
    </location>
</feature>
<keyword evidence="6 7" id="KW-0539">Nucleus</keyword>
<comment type="similarity">
    <text evidence="2 7">Belongs to the PRP38 family.</text>
</comment>
<dbReference type="PANTHER" id="PTHR23142">
    <property type="entry name" value="PRE-MRNA-SPLICING FACTOR 38A-RELATED"/>
    <property type="match status" value="1"/>
</dbReference>
<reference evidence="10" key="1">
    <citation type="journal article" date="2019" name="Nat. Commun.">
        <title>The genome of broomcorn millet.</title>
        <authorList>
            <person name="Zou C."/>
            <person name="Miki D."/>
            <person name="Li D."/>
            <person name="Tang Q."/>
            <person name="Xiao L."/>
            <person name="Rajput S."/>
            <person name="Deng P."/>
            <person name="Jia W."/>
            <person name="Huang R."/>
            <person name="Zhang M."/>
            <person name="Sun Y."/>
            <person name="Hu J."/>
            <person name="Fu X."/>
            <person name="Schnable P.S."/>
            <person name="Li F."/>
            <person name="Zhang H."/>
            <person name="Feng B."/>
            <person name="Zhu X."/>
            <person name="Liu R."/>
            <person name="Schnable J.C."/>
            <person name="Zhu J.-K."/>
            <person name="Zhang H."/>
        </authorList>
    </citation>
    <scope>NUCLEOTIDE SEQUENCE [LARGE SCALE GENOMIC DNA]</scope>
</reference>
<name>A0A3L6T9Z5_PANMI</name>
<keyword evidence="3 7" id="KW-0507">mRNA processing</keyword>
<keyword evidence="4 7" id="KW-0747">Spliceosome</keyword>
<feature type="region of interest" description="Disordered" evidence="8">
    <location>
        <begin position="181"/>
        <end position="239"/>
    </location>
</feature>
<dbReference type="GO" id="GO:0005681">
    <property type="term" value="C:spliceosomal complex"/>
    <property type="evidence" value="ECO:0007669"/>
    <property type="project" value="UniProtKB-KW"/>
</dbReference>
<sequence length="404" mass="46332">MANRTDPLAKSIHGTNPQNLVEKIVRSKIYQSTYWKEQCFGLTAETLVDKAMELDHTGGTYGGNRKPTPFLCLALKMLQIQPDKDIVVEFIKNEDYKYVRVLGAFYLRLTGTFADVYQYLEPLYNDYRKIRHKLSDGQFTLTHVDEFIDELLTKDYSCDTALPRIQKRWVLEASGTLEPRRSALEDDFEEEEEDKEEEQPMEIDEPNGREKDNHRGRSPARERDRDRDRDRDRKHERHHRCGNNEWKFKRLLKLEWDIQLKHFGHTGTEIMIEIGIMIGTMGEDGKETEIEIVKGTETGIGIVIVTACETMITPETGTETVRGMVGKGNAETETVAGTGAAQGAGIDETETVKMESTAGGVVVAVRVLEGVVRIASQERNRRGRRKRKRRRVKGMLRIRMILRS</sequence>
<dbReference type="OrthoDB" id="190958at2759"/>
<evidence type="ECO:0000256" key="2">
    <source>
        <dbReference type="ARBA" id="ARBA00006164"/>
    </source>
</evidence>
<organism evidence="9 10">
    <name type="scientific">Panicum miliaceum</name>
    <name type="common">Proso millet</name>
    <name type="synonym">Broomcorn millet</name>
    <dbReference type="NCBI Taxonomy" id="4540"/>
    <lineage>
        <taxon>Eukaryota</taxon>
        <taxon>Viridiplantae</taxon>
        <taxon>Streptophyta</taxon>
        <taxon>Embryophyta</taxon>
        <taxon>Tracheophyta</taxon>
        <taxon>Spermatophyta</taxon>
        <taxon>Magnoliopsida</taxon>
        <taxon>Liliopsida</taxon>
        <taxon>Poales</taxon>
        <taxon>Poaceae</taxon>
        <taxon>PACMAD clade</taxon>
        <taxon>Panicoideae</taxon>
        <taxon>Panicodae</taxon>
        <taxon>Paniceae</taxon>
        <taxon>Panicinae</taxon>
        <taxon>Panicum</taxon>
        <taxon>Panicum sect. Panicum</taxon>
    </lineage>
</organism>
<comment type="subcellular location">
    <subcellularLocation>
        <location evidence="1 7">Nucleus</location>
    </subcellularLocation>
</comment>
<evidence type="ECO:0000256" key="4">
    <source>
        <dbReference type="ARBA" id="ARBA00022728"/>
    </source>
</evidence>
<evidence type="ECO:0000256" key="1">
    <source>
        <dbReference type="ARBA" id="ARBA00004123"/>
    </source>
</evidence>
<dbReference type="STRING" id="4540.A0A3L6T9Z5"/>
<keyword evidence="10" id="KW-1185">Reference proteome</keyword>
<evidence type="ECO:0000256" key="3">
    <source>
        <dbReference type="ARBA" id="ARBA00022664"/>
    </source>
</evidence>
<keyword evidence="5 7" id="KW-0508">mRNA splicing</keyword>
<comment type="function">
    <text evidence="7">Required for pre-mRNA splicing.</text>
</comment>
<accession>A0A3L6T9Z5</accession>